<dbReference type="InterPro" id="IPR026057">
    <property type="entry name" value="TBL_C"/>
</dbReference>
<proteinExistence type="inferred from homology"/>
<comment type="similarity">
    <text evidence="1">Belongs to the PC-esterase family. TBL subfamily.</text>
</comment>
<name>A0AAD6LT80_9ROSI</name>
<dbReference type="Pfam" id="PF13839">
    <property type="entry name" value="PC-Esterase"/>
    <property type="match status" value="1"/>
</dbReference>
<dbReference type="EMBL" id="JAQIZT010000014">
    <property type="protein sequence ID" value="KAJ6972837.1"/>
    <property type="molecule type" value="Genomic_DNA"/>
</dbReference>
<sequence length="91" mass="10547">MGAVKDPNKVYETHGRKITMEINYYQEGNQVHPQLDVSIAFRRAPMTWASWVERHINPRKTESFLSKIGSFTFQGRTTEFGWAWQGSHSTS</sequence>
<dbReference type="Proteomes" id="UP001164929">
    <property type="component" value="Chromosome 14"/>
</dbReference>
<feature type="domain" description="Trichome birefringence-like C-terminal" evidence="2">
    <location>
        <begin position="18"/>
        <end position="75"/>
    </location>
</feature>
<evidence type="ECO:0000259" key="2">
    <source>
        <dbReference type="Pfam" id="PF13839"/>
    </source>
</evidence>
<evidence type="ECO:0000313" key="4">
    <source>
        <dbReference type="Proteomes" id="UP001164929"/>
    </source>
</evidence>
<reference evidence="3" key="1">
    <citation type="journal article" date="2023" name="Mol. Ecol. Resour.">
        <title>Chromosome-level genome assembly of a triploid poplar Populus alba 'Berolinensis'.</title>
        <authorList>
            <person name="Chen S."/>
            <person name="Yu Y."/>
            <person name="Wang X."/>
            <person name="Wang S."/>
            <person name="Zhang T."/>
            <person name="Zhou Y."/>
            <person name="He R."/>
            <person name="Meng N."/>
            <person name="Wang Y."/>
            <person name="Liu W."/>
            <person name="Liu Z."/>
            <person name="Liu J."/>
            <person name="Guo Q."/>
            <person name="Huang H."/>
            <person name="Sederoff R.R."/>
            <person name="Wang G."/>
            <person name="Qu G."/>
            <person name="Chen S."/>
        </authorList>
    </citation>
    <scope>NUCLEOTIDE SEQUENCE</scope>
    <source>
        <strain evidence="3">SC-2020</strain>
    </source>
</reference>
<evidence type="ECO:0000313" key="3">
    <source>
        <dbReference type="EMBL" id="KAJ6972837.1"/>
    </source>
</evidence>
<gene>
    <name evidence="3" type="ORF">NC653_033223</name>
</gene>
<dbReference type="GO" id="GO:0016740">
    <property type="term" value="F:transferase activity"/>
    <property type="evidence" value="ECO:0007669"/>
    <property type="project" value="InterPro"/>
</dbReference>
<accession>A0AAD6LT80</accession>
<keyword evidence="4" id="KW-1185">Reference proteome</keyword>
<evidence type="ECO:0000256" key="1">
    <source>
        <dbReference type="ARBA" id="ARBA00007727"/>
    </source>
</evidence>
<dbReference type="AlphaFoldDB" id="A0AAD6LT80"/>
<comment type="caution">
    <text evidence="3">The sequence shown here is derived from an EMBL/GenBank/DDBJ whole genome shotgun (WGS) entry which is preliminary data.</text>
</comment>
<organism evidence="3 4">
    <name type="scientific">Populus alba x Populus x berolinensis</name>
    <dbReference type="NCBI Taxonomy" id="444605"/>
    <lineage>
        <taxon>Eukaryota</taxon>
        <taxon>Viridiplantae</taxon>
        <taxon>Streptophyta</taxon>
        <taxon>Embryophyta</taxon>
        <taxon>Tracheophyta</taxon>
        <taxon>Spermatophyta</taxon>
        <taxon>Magnoliopsida</taxon>
        <taxon>eudicotyledons</taxon>
        <taxon>Gunneridae</taxon>
        <taxon>Pentapetalae</taxon>
        <taxon>rosids</taxon>
        <taxon>fabids</taxon>
        <taxon>Malpighiales</taxon>
        <taxon>Salicaceae</taxon>
        <taxon>Saliceae</taxon>
        <taxon>Populus</taxon>
    </lineage>
</organism>
<protein>
    <recommendedName>
        <fullName evidence="2">Trichome birefringence-like C-terminal domain-containing protein</fullName>
    </recommendedName>
</protein>